<accession>A0A382ZXX6</accession>
<protein>
    <submittedName>
        <fullName evidence="1">Uncharacterized protein</fullName>
    </submittedName>
</protein>
<dbReference type="AlphaFoldDB" id="A0A382ZXX6"/>
<organism evidence="1">
    <name type="scientific">marine metagenome</name>
    <dbReference type="NCBI Taxonomy" id="408172"/>
    <lineage>
        <taxon>unclassified sequences</taxon>
        <taxon>metagenomes</taxon>
        <taxon>ecological metagenomes</taxon>
    </lineage>
</organism>
<sequence>MNLGRRLLSVVVVIILTERRFNCYSDIKRDEELAESVGLSQTADTA</sequence>
<evidence type="ECO:0000313" key="1">
    <source>
        <dbReference type="EMBL" id="SVE00253.1"/>
    </source>
</evidence>
<proteinExistence type="predicted"/>
<dbReference type="EMBL" id="UINC01187498">
    <property type="protein sequence ID" value="SVE00253.1"/>
    <property type="molecule type" value="Genomic_DNA"/>
</dbReference>
<name>A0A382ZXX6_9ZZZZ</name>
<gene>
    <name evidence="1" type="ORF">METZ01_LOCUS453107</name>
</gene>
<reference evidence="1" key="1">
    <citation type="submission" date="2018-05" db="EMBL/GenBank/DDBJ databases">
        <authorList>
            <person name="Lanie J.A."/>
            <person name="Ng W.-L."/>
            <person name="Kazmierczak K.M."/>
            <person name="Andrzejewski T.M."/>
            <person name="Davidsen T.M."/>
            <person name="Wayne K.J."/>
            <person name="Tettelin H."/>
            <person name="Glass J.I."/>
            <person name="Rusch D."/>
            <person name="Podicherti R."/>
            <person name="Tsui H.-C.T."/>
            <person name="Winkler M.E."/>
        </authorList>
    </citation>
    <scope>NUCLEOTIDE SEQUENCE</scope>
</reference>